<evidence type="ECO:0000259" key="2">
    <source>
        <dbReference type="Pfam" id="PF00496"/>
    </source>
</evidence>
<dbReference type="PANTHER" id="PTHR30290">
    <property type="entry name" value="PERIPLASMIC BINDING COMPONENT OF ABC TRANSPORTER"/>
    <property type="match status" value="1"/>
</dbReference>
<reference evidence="4 5" key="1">
    <citation type="submission" date="2020-01" db="EMBL/GenBank/DDBJ databases">
        <title>Paenibacillus soybeanensis sp. nov. isolated from the nodules of soybean (Glycine max(L.) Merr).</title>
        <authorList>
            <person name="Wang H."/>
        </authorList>
    </citation>
    <scope>NUCLEOTIDE SEQUENCE [LARGE SCALE GENOMIC DNA]</scope>
    <source>
        <strain evidence="4 5">T1</strain>
    </source>
</reference>
<dbReference type="Gene3D" id="3.40.190.10">
    <property type="entry name" value="Periplasmic binding protein-like II"/>
    <property type="match status" value="1"/>
</dbReference>
<evidence type="ECO:0000313" key="4">
    <source>
        <dbReference type="EMBL" id="NBD23310.1"/>
    </source>
</evidence>
<dbReference type="InterPro" id="IPR025370">
    <property type="entry name" value="SgrR_HTH_N"/>
</dbReference>
<proteinExistence type="predicted"/>
<dbReference type="SUPFAM" id="SSF53850">
    <property type="entry name" value="Periplasmic binding protein-like II"/>
    <property type="match status" value="1"/>
</dbReference>
<feature type="domain" description="Solute-binding protein family 5" evidence="2">
    <location>
        <begin position="179"/>
        <end position="516"/>
    </location>
</feature>
<dbReference type="InterPro" id="IPR039424">
    <property type="entry name" value="SBP_5"/>
</dbReference>
<dbReference type="Gene3D" id="3.10.105.10">
    <property type="entry name" value="Dipeptide-binding Protein, Domain 3"/>
    <property type="match status" value="1"/>
</dbReference>
<organism evidence="4 5">
    <name type="scientific">Paenibacillus glycinis</name>
    <dbReference type="NCBI Taxonomy" id="2697035"/>
    <lineage>
        <taxon>Bacteria</taxon>
        <taxon>Bacillati</taxon>
        <taxon>Bacillota</taxon>
        <taxon>Bacilli</taxon>
        <taxon>Bacillales</taxon>
        <taxon>Paenibacillaceae</taxon>
        <taxon>Paenibacillus</taxon>
    </lineage>
</organism>
<feature type="domain" description="Transcriptional regulator SgrR N-terminal HTH" evidence="3">
    <location>
        <begin position="15"/>
        <end position="102"/>
    </location>
</feature>
<gene>
    <name evidence="4" type="ORF">GT019_05455</name>
</gene>
<protein>
    <submittedName>
        <fullName evidence="4">ABC transporter substrate-binding protein</fullName>
    </submittedName>
</protein>
<dbReference type="PANTHER" id="PTHR30290:SF72">
    <property type="entry name" value="HTH-TYPE TRANSCRIPTIONAL REGULATOR SGRR"/>
    <property type="match status" value="1"/>
</dbReference>
<accession>A0ABW9XL22</accession>
<sequence>MKIRRHYLALRALYPQIGEREPLEVTTQELAEALDCTHRNMVLLLQRMQRENWIGWEPKRGRGNRSVLRFLAGKEELLLAEAQDIAERQDLQRAVSYLQEMDDDAGGLRNRFQAWLSGRFGFQSEVRGERRLDLLRFPLPQHIHSLDPADMHYAGESHLVNQLFDGLVRMSPGGEAALPHLAHAWEIDESRRRWTFFLRKGVLFHNGREMTAADVKFSFERLKRLAPKGLFNWVYGEIAAIDTPNERTVTFRLRSPNELFLPFLTTNRASIVPAADEPREDALFGLQPVGTGPFRLAGSEHGIFTLEAFDAYFHGRGFLDVVEVWTESGSTRGSDEPEGLPVFEVMHNVRLSGPASQRLQQVRQSGMTCKFVTVNELRDGPLRNPALRQAFDAALNRASLIERLSGDVIEAANSFWPDFHGGVPLGTETRATEPDQTTRHGANRYEAVRDGAELHGAPDTAPCDPPSASELLASAGYAGERIVLATIPQYKADAELVRDECAASGIRLDIELIPAEIFKGESRLAADLLLFAVMLDEHRELRLIELFKSMLHHLLPETQRDMERRIDALLMLHGAEQRTAALLAIEHELRSTHRLLFLYRKHLKTAFHPSIRGISLESLGWVRFRDLWFKPEELANG</sequence>
<keyword evidence="1" id="KW-0238">DNA-binding</keyword>
<name>A0ABW9XL22_9BACL</name>
<comment type="caution">
    <text evidence="4">The sequence shown here is derived from an EMBL/GenBank/DDBJ whole genome shotgun (WGS) entry which is preliminary data.</text>
</comment>
<dbReference type="Pfam" id="PF12793">
    <property type="entry name" value="SgrR_N"/>
    <property type="match status" value="1"/>
</dbReference>
<dbReference type="Pfam" id="PF00496">
    <property type="entry name" value="SBP_bac_5"/>
    <property type="match status" value="1"/>
</dbReference>
<dbReference type="EMBL" id="JAAAMV010000002">
    <property type="protein sequence ID" value="NBD23310.1"/>
    <property type="molecule type" value="Genomic_DNA"/>
</dbReference>
<dbReference type="Proteomes" id="UP000665561">
    <property type="component" value="Unassembled WGS sequence"/>
</dbReference>
<evidence type="ECO:0000313" key="5">
    <source>
        <dbReference type="Proteomes" id="UP000665561"/>
    </source>
</evidence>
<evidence type="ECO:0000256" key="1">
    <source>
        <dbReference type="ARBA" id="ARBA00023125"/>
    </source>
</evidence>
<dbReference type="RefSeq" id="WP_161741732.1">
    <property type="nucleotide sequence ID" value="NZ_JAAAMV010000002.1"/>
</dbReference>
<keyword evidence="5" id="KW-1185">Reference proteome</keyword>
<evidence type="ECO:0000259" key="3">
    <source>
        <dbReference type="Pfam" id="PF12793"/>
    </source>
</evidence>
<dbReference type="InterPro" id="IPR000914">
    <property type="entry name" value="SBP_5_dom"/>
</dbReference>